<dbReference type="Proteomes" id="UP000185744">
    <property type="component" value="Unassembled WGS sequence"/>
</dbReference>
<protein>
    <submittedName>
        <fullName evidence="2">Uncharacterized protein</fullName>
    </submittedName>
</protein>
<evidence type="ECO:0000256" key="1">
    <source>
        <dbReference type="SAM" id="Phobius"/>
    </source>
</evidence>
<dbReference type="AlphaFoldDB" id="A0A1Q6DW80"/>
<dbReference type="InParanoid" id="A0A1Q6DW80"/>
<proteinExistence type="predicted"/>
<keyword evidence="1" id="KW-0472">Membrane</keyword>
<evidence type="ECO:0000313" key="2">
    <source>
        <dbReference type="EMBL" id="OKY78640.1"/>
    </source>
</evidence>
<name>A0A1Q6DW80_METT1</name>
<feature type="transmembrane region" description="Helical" evidence="1">
    <location>
        <begin position="40"/>
        <end position="61"/>
    </location>
</feature>
<sequence length="63" mass="7105">MNENFNKNLLRKPLVWLLVFSIISLLVGGADIYRGLIIEVGINLSMIFVFVALISMIYGFVSK</sequence>
<keyword evidence="1" id="KW-1133">Transmembrane helix</keyword>
<organism evidence="2 3">
    <name type="scientific">Methanohalarchaeum thermophilum</name>
    <dbReference type="NCBI Taxonomy" id="1903181"/>
    <lineage>
        <taxon>Archaea</taxon>
        <taxon>Methanobacteriati</taxon>
        <taxon>Methanobacteriota</taxon>
        <taxon>Methanonatronarchaeia</taxon>
        <taxon>Methanonatronarchaeales</taxon>
        <taxon>Methanonatronarchaeaceae</taxon>
        <taxon>Candidatus Methanohalarchaeum</taxon>
    </lineage>
</organism>
<dbReference type="EMBL" id="MSDW01000001">
    <property type="protein sequence ID" value="OKY78640.1"/>
    <property type="molecule type" value="Genomic_DNA"/>
</dbReference>
<feature type="transmembrane region" description="Helical" evidence="1">
    <location>
        <begin position="14"/>
        <end position="33"/>
    </location>
</feature>
<accession>A0A1Q6DW80</accession>
<keyword evidence="1" id="KW-0812">Transmembrane</keyword>
<gene>
    <name evidence="2" type="ORF">BTN85_1137</name>
</gene>
<keyword evidence="3" id="KW-1185">Reference proteome</keyword>
<comment type="caution">
    <text evidence="2">The sequence shown here is derived from an EMBL/GenBank/DDBJ whole genome shotgun (WGS) entry which is preliminary data.</text>
</comment>
<reference evidence="2" key="1">
    <citation type="submission" date="2016-12" db="EMBL/GenBank/DDBJ databases">
        <title>Discovery of methanogenic haloarchaea.</title>
        <authorList>
            <person name="Sorokin D.Y."/>
            <person name="Makarova K.S."/>
            <person name="Abbas B."/>
            <person name="Ferrer M."/>
            <person name="Golyshin P.N."/>
        </authorList>
    </citation>
    <scope>NUCLEOTIDE SEQUENCE [LARGE SCALE GENOMIC DNA]</scope>
    <source>
        <strain evidence="2">HMET1</strain>
    </source>
</reference>
<dbReference type="STRING" id="1903181.BTN85_1137"/>
<evidence type="ECO:0000313" key="3">
    <source>
        <dbReference type="Proteomes" id="UP000185744"/>
    </source>
</evidence>